<dbReference type="EMBL" id="JBHSTE010000004">
    <property type="protein sequence ID" value="MFC6333369.1"/>
    <property type="molecule type" value="Genomic_DNA"/>
</dbReference>
<dbReference type="Gene3D" id="3.30.70.1450">
    <property type="entry name" value="Regulator of K+ conductance, C-terminal domain"/>
    <property type="match status" value="1"/>
</dbReference>
<dbReference type="PROSITE" id="PS51201">
    <property type="entry name" value="RCK_N"/>
    <property type="match status" value="1"/>
</dbReference>
<evidence type="ECO:0000259" key="2">
    <source>
        <dbReference type="PROSITE" id="PS51202"/>
    </source>
</evidence>
<name>A0ABW1V7C9_9BACL</name>
<proteinExistence type="predicted"/>
<keyword evidence="3" id="KW-0813">Transport</keyword>
<organism evidence="3 4">
    <name type="scientific">Paenibacillus septentrionalis</name>
    <dbReference type="NCBI Taxonomy" id="429342"/>
    <lineage>
        <taxon>Bacteria</taxon>
        <taxon>Bacillati</taxon>
        <taxon>Bacillota</taxon>
        <taxon>Bacilli</taxon>
        <taxon>Bacillales</taxon>
        <taxon>Paenibacillaceae</taxon>
        <taxon>Paenibacillus</taxon>
    </lineage>
</organism>
<keyword evidence="3" id="KW-0407">Ion channel</keyword>
<dbReference type="InterPro" id="IPR036721">
    <property type="entry name" value="RCK_C_sf"/>
</dbReference>
<dbReference type="Pfam" id="PF02080">
    <property type="entry name" value="TrkA_C"/>
    <property type="match status" value="1"/>
</dbReference>
<evidence type="ECO:0000313" key="3">
    <source>
        <dbReference type="EMBL" id="MFC6333369.1"/>
    </source>
</evidence>
<gene>
    <name evidence="3" type="ORF">ACFP56_12140</name>
</gene>
<keyword evidence="3" id="KW-0406">Ion transport</keyword>
<keyword evidence="4" id="KW-1185">Reference proteome</keyword>
<dbReference type="PANTHER" id="PTHR43833:SF7">
    <property type="entry name" value="KTR SYSTEM POTASSIUM UPTAKE PROTEIN C"/>
    <property type="match status" value="1"/>
</dbReference>
<dbReference type="PANTHER" id="PTHR43833">
    <property type="entry name" value="POTASSIUM CHANNEL PROTEIN 2-RELATED-RELATED"/>
    <property type="match status" value="1"/>
</dbReference>
<accession>A0ABW1V7C9</accession>
<dbReference type="InterPro" id="IPR050721">
    <property type="entry name" value="Trk_Ktr_HKT_K-transport"/>
</dbReference>
<dbReference type="PROSITE" id="PS51202">
    <property type="entry name" value="RCK_C"/>
    <property type="match status" value="1"/>
</dbReference>
<feature type="domain" description="RCK N-terminal" evidence="1">
    <location>
        <begin position="1"/>
        <end position="117"/>
    </location>
</feature>
<dbReference type="GO" id="GO:0034220">
    <property type="term" value="P:monoatomic ion transmembrane transport"/>
    <property type="evidence" value="ECO:0007669"/>
    <property type="project" value="UniProtKB-KW"/>
</dbReference>
<dbReference type="Proteomes" id="UP001596233">
    <property type="component" value="Unassembled WGS sequence"/>
</dbReference>
<dbReference type="InterPro" id="IPR036291">
    <property type="entry name" value="NAD(P)-bd_dom_sf"/>
</dbReference>
<dbReference type="Pfam" id="PF02254">
    <property type="entry name" value="TrkA_N"/>
    <property type="match status" value="1"/>
</dbReference>
<feature type="domain" description="RCK C-terminal" evidence="2">
    <location>
        <begin position="134"/>
        <end position="219"/>
    </location>
</feature>
<dbReference type="RefSeq" id="WP_379234783.1">
    <property type="nucleotide sequence ID" value="NZ_JBHSTE010000004.1"/>
</dbReference>
<evidence type="ECO:0000313" key="4">
    <source>
        <dbReference type="Proteomes" id="UP001596233"/>
    </source>
</evidence>
<dbReference type="SUPFAM" id="SSF116726">
    <property type="entry name" value="TrkA C-terminal domain-like"/>
    <property type="match status" value="1"/>
</dbReference>
<protein>
    <submittedName>
        <fullName evidence="3">Potassium channel family protein</fullName>
    </submittedName>
</protein>
<sequence>MKQFIVVGLGRFGLSVTKTLLSMGYEVLAIDKDPKKVQECASFATDVYRAEATDEKTLLELGVHNMDHAIVAIGDDLQANILATIQLKNLGVKTITAKAVSDLHHKVLEKLGVDHIIHPERDTGVRVAHQITSQHLIEFLEVAPEYSLVEIYAPPSMCGKSLKQLKMRASYGCNIIAIRTKDNQMNISPTADDQISHGDILVIIGSNKGIAHLEKRYVRTKEMLK</sequence>
<dbReference type="InterPro" id="IPR006037">
    <property type="entry name" value="RCK_C"/>
</dbReference>
<comment type="caution">
    <text evidence="3">The sequence shown here is derived from an EMBL/GenBank/DDBJ whole genome shotgun (WGS) entry which is preliminary data.</text>
</comment>
<dbReference type="Gene3D" id="3.40.50.720">
    <property type="entry name" value="NAD(P)-binding Rossmann-like Domain"/>
    <property type="match status" value="1"/>
</dbReference>
<dbReference type="InterPro" id="IPR003148">
    <property type="entry name" value="RCK_N"/>
</dbReference>
<reference evidence="4" key="1">
    <citation type="journal article" date="2019" name="Int. J. Syst. Evol. Microbiol.">
        <title>The Global Catalogue of Microorganisms (GCM) 10K type strain sequencing project: providing services to taxonomists for standard genome sequencing and annotation.</title>
        <authorList>
            <consortium name="The Broad Institute Genomics Platform"/>
            <consortium name="The Broad Institute Genome Sequencing Center for Infectious Disease"/>
            <person name="Wu L."/>
            <person name="Ma J."/>
        </authorList>
    </citation>
    <scope>NUCLEOTIDE SEQUENCE [LARGE SCALE GENOMIC DNA]</scope>
    <source>
        <strain evidence="4">PCU 280</strain>
    </source>
</reference>
<evidence type="ECO:0000259" key="1">
    <source>
        <dbReference type="PROSITE" id="PS51201"/>
    </source>
</evidence>
<dbReference type="SUPFAM" id="SSF51735">
    <property type="entry name" value="NAD(P)-binding Rossmann-fold domains"/>
    <property type="match status" value="1"/>
</dbReference>